<keyword evidence="5" id="KW-0796">Tight junction</keyword>
<dbReference type="EMBL" id="ACPB03000042">
    <property type="status" value="NOT_ANNOTATED_CDS"/>
    <property type="molecule type" value="Genomic_DNA"/>
</dbReference>
<keyword evidence="6" id="KW-0217">Developmental protein</keyword>
<evidence type="ECO:0000256" key="1">
    <source>
        <dbReference type="ARBA" id="ARBA00004124"/>
    </source>
</evidence>
<keyword evidence="8" id="KW-0812">Transmembrane</keyword>
<dbReference type="GO" id="GO:0007155">
    <property type="term" value="P:cell adhesion"/>
    <property type="evidence" value="ECO:0007669"/>
    <property type="project" value="UniProtKB-KW"/>
</dbReference>
<evidence type="ECO:0000256" key="12">
    <source>
        <dbReference type="ARBA" id="ARBA00023136"/>
    </source>
</evidence>
<organism evidence="15 16">
    <name type="scientific">Rhodnius prolixus</name>
    <name type="common">Triatomid bug</name>
    <dbReference type="NCBI Taxonomy" id="13249"/>
    <lineage>
        <taxon>Eukaryota</taxon>
        <taxon>Metazoa</taxon>
        <taxon>Ecdysozoa</taxon>
        <taxon>Arthropoda</taxon>
        <taxon>Hexapoda</taxon>
        <taxon>Insecta</taxon>
        <taxon>Pterygota</taxon>
        <taxon>Neoptera</taxon>
        <taxon>Paraneoptera</taxon>
        <taxon>Hemiptera</taxon>
        <taxon>Heteroptera</taxon>
        <taxon>Panheteroptera</taxon>
        <taxon>Cimicomorpha</taxon>
        <taxon>Reduviidae</taxon>
        <taxon>Triatominae</taxon>
        <taxon>Rhodnius</taxon>
    </lineage>
</organism>
<evidence type="ECO:0000256" key="10">
    <source>
        <dbReference type="ARBA" id="ARBA00022949"/>
    </source>
</evidence>
<evidence type="ECO:0000256" key="13">
    <source>
        <dbReference type="ARBA" id="ARBA00023180"/>
    </source>
</evidence>
<dbReference type="RefSeq" id="XP_073989381.1">
    <property type="nucleotide sequence ID" value="XM_074133280.1"/>
</dbReference>
<protein>
    <recommendedName>
        <fullName evidence="14">POPDC1-3 domain-containing protein</fullName>
    </recommendedName>
</protein>
<sequence length="391" mass="43870">MENCSLLLEENCTNLFLDVNSTYSPENTIPPQSCGVWEPAQHNLFQLSNFFFAAAFLVPRSYKQGIIILRSLLTAGFFVQAVWSGVYFCSGDIVIWSTVLGLLNLVHTFALFVRLTPPSLSPELTELYVRMFSPLKVSKKHFKELTREASVLLLDPGDAYAVEEVTNADERLSILLKGKLKVTCDSIHLHYISSYQFIDSPEWEAGHVTSDELFQVTITAEEESLYLCWPKLRLARVLRHRPTLKIVLSNLIGKDITQKLYWLNEAVGLSGAYGGKDMTPTGCEHFRRVMSRSLSVDAVNTSTKGHVKSVAWRKQVGEKTDSLLFSDNESPLQITQHEWWPPVTANQFLESSPFPSALPSVGNLLPVTSAVTPAKSSIRKPREVKFEESNV</sequence>
<dbReference type="GO" id="GO:0051146">
    <property type="term" value="P:striated muscle cell differentiation"/>
    <property type="evidence" value="ECO:0007669"/>
    <property type="project" value="TreeGrafter"/>
</dbReference>
<evidence type="ECO:0000313" key="16">
    <source>
        <dbReference type="Proteomes" id="UP000015103"/>
    </source>
</evidence>
<dbReference type="InterPro" id="IPR006916">
    <property type="entry name" value="POPDC1-3"/>
</dbReference>
<dbReference type="STRING" id="13249.T1HCS8"/>
<dbReference type="OMA" id="WEAMHEN"/>
<evidence type="ECO:0000259" key="14">
    <source>
        <dbReference type="Pfam" id="PF04831"/>
    </source>
</evidence>
<dbReference type="GeneID" id="141456895"/>
<evidence type="ECO:0000256" key="11">
    <source>
        <dbReference type="ARBA" id="ARBA00022989"/>
    </source>
</evidence>
<evidence type="ECO:0000256" key="6">
    <source>
        <dbReference type="ARBA" id="ARBA00022473"/>
    </source>
</evidence>
<dbReference type="Pfam" id="PF04831">
    <property type="entry name" value="POPDC1-3"/>
    <property type="match status" value="1"/>
</dbReference>
<accession>T1HCS8</accession>
<dbReference type="SUPFAM" id="SSF51206">
    <property type="entry name" value="cAMP-binding domain-like"/>
    <property type="match status" value="1"/>
</dbReference>
<keyword evidence="9" id="KW-0130">Cell adhesion</keyword>
<feature type="domain" description="POPDC1-3" evidence="14">
    <location>
        <begin position="40"/>
        <end position="265"/>
    </location>
</feature>
<evidence type="ECO:0000256" key="9">
    <source>
        <dbReference type="ARBA" id="ARBA00022889"/>
    </source>
</evidence>
<dbReference type="PANTHER" id="PTHR12101:SF17">
    <property type="entry name" value="BLOOD VESSEL EPICARDIAL SUBSTANCE"/>
    <property type="match status" value="1"/>
</dbReference>
<dbReference type="InParanoid" id="T1HCS8"/>
<dbReference type="GO" id="GO:0042383">
    <property type="term" value="C:sarcolemma"/>
    <property type="evidence" value="ECO:0007669"/>
    <property type="project" value="TreeGrafter"/>
</dbReference>
<dbReference type="GO" id="GO:0042391">
    <property type="term" value="P:regulation of membrane potential"/>
    <property type="evidence" value="ECO:0007669"/>
    <property type="project" value="TreeGrafter"/>
</dbReference>
<dbReference type="PANTHER" id="PTHR12101">
    <property type="entry name" value="POPEYE DOMAIN CONTAINING PROTEIN"/>
    <property type="match status" value="1"/>
</dbReference>
<name>T1HCS8_RHOPR</name>
<evidence type="ECO:0000313" key="15">
    <source>
        <dbReference type="EnsemblMetazoa" id="RPRC001842-PA"/>
    </source>
</evidence>
<dbReference type="VEuPathDB" id="VectorBase:RPRC001842"/>
<dbReference type="EnsemblMetazoa" id="RPRC001842-RA">
    <property type="protein sequence ID" value="RPRC001842-PA"/>
    <property type="gene ID" value="RPRC001842"/>
</dbReference>
<evidence type="ECO:0000256" key="5">
    <source>
        <dbReference type="ARBA" id="ARBA00022427"/>
    </source>
</evidence>
<dbReference type="InterPro" id="IPR018490">
    <property type="entry name" value="cNMP-bd_dom_sf"/>
</dbReference>
<evidence type="ECO:0000256" key="4">
    <source>
        <dbReference type="ARBA" id="ARBA00007146"/>
    </source>
</evidence>
<keyword evidence="7" id="KW-1003">Cell membrane</keyword>
<dbReference type="GO" id="GO:0016328">
    <property type="term" value="C:lateral plasma membrane"/>
    <property type="evidence" value="ECO:0007669"/>
    <property type="project" value="UniProtKB-SubCell"/>
</dbReference>
<dbReference type="GO" id="GO:0030552">
    <property type="term" value="F:cAMP binding"/>
    <property type="evidence" value="ECO:0007669"/>
    <property type="project" value="TreeGrafter"/>
</dbReference>
<proteinExistence type="inferred from homology"/>
<dbReference type="eggNOG" id="ENOG502QRV2">
    <property type="taxonomic scope" value="Eukaryota"/>
</dbReference>
<reference evidence="15" key="1">
    <citation type="submission" date="2015-05" db="UniProtKB">
        <authorList>
            <consortium name="EnsemblMetazoa"/>
        </authorList>
    </citation>
    <scope>IDENTIFICATION</scope>
</reference>
<dbReference type="AlphaFoldDB" id="T1HCS8"/>
<evidence type="ECO:0000256" key="2">
    <source>
        <dbReference type="ARBA" id="ARBA00004141"/>
    </source>
</evidence>
<keyword evidence="10" id="KW-0965">Cell junction</keyword>
<dbReference type="GO" id="GO:0005923">
    <property type="term" value="C:bicellular tight junction"/>
    <property type="evidence" value="ECO:0007669"/>
    <property type="project" value="UniProtKB-SubCell"/>
</dbReference>
<keyword evidence="12" id="KW-0472">Membrane</keyword>
<evidence type="ECO:0000256" key="7">
    <source>
        <dbReference type="ARBA" id="ARBA00022475"/>
    </source>
</evidence>
<dbReference type="RefSeq" id="XP_073989373.1">
    <property type="nucleotide sequence ID" value="XM_074133272.1"/>
</dbReference>
<keyword evidence="16" id="KW-1185">Reference proteome</keyword>
<comment type="similarity">
    <text evidence="4">Belongs to the popeye family.</text>
</comment>
<dbReference type="HOGENOM" id="CLU_046039_0_0_1"/>
<keyword evidence="11" id="KW-1133">Transmembrane helix</keyword>
<evidence type="ECO:0000256" key="8">
    <source>
        <dbReference type="ARBA" id="ARBA00022692"/>
    </source>
</evidence>
<dbReference type="GO" id="GO:0007507">
    <property type="term" value="P:heart development"/>
    <property type="evidence" value="ECO:0007669"/>
    <property type="project" value="TreeGrafter"/>
</dbReference>
<comment type="subcellular location">
    <subcellularLocation>
        <location evidence="3">Cell junction</location>
        <location evidence="3">Tight junction</location>
    </subcellularLocation>
    <subcellularLocation>
        <location evidence="1">Lateral cell membrane</location>
    </subcellularLocation>
    <subcellularLocation>
        <location evidence="2">Membrane</location>
        <topology evidence="2">Multi-pass membrane protein</topology>
    </subcellularLocation>
</comment>
<dbReference type="Proteomes" id="UP000015103">
    <property type="component" value="Unassembled WGS sequence"/>
</dbReference>
<dbReference type="InterPro" id="IPR055272">
    <property type="entry name" value="POPDC1-3_dom"/>
</dbReference>
<keyword evidence="13" id="KW-0325">Glycoprotein</keyword>
<evidence type="ECO:0000256" key="3">
    <source>
        <dbReference type="ARBA" id="ARBA00004435"/>
    </source>
</evidence>